<dbReference type="InterPro" id="IPR003594">
    <property type="entry name" value="HATPase_dom"/>
</dbReference>
<dbReference type="CDD" id="cd00075">
    <property type="entry name" value="HATPase"/>
    <property type="match status" value="1"/>
</dbReference>
<dbReference type="SMART" id="SM00387">
    <property type="entry name" value="HATPase_c"/>
    <property type="match status" value="1"/>
</dbReference>
<reference evidence="17 18" key="1">
    <citation type="submission" date="2019-08" db="EMBL/GenBank/DDBJ databases">
        <title>Complete genome sequence of Candidatus Uab amorphum.</title>
        <authorList>
            <person name="Shiratori T."/>
            <person name="Suzuki S."/>
            <person name="Kakizawa Y."/>
            <person name="Ishida K."/>
        </authorList>
    </citation>
    <scope>NUCLEOTIDE SEQUENCE [LARGE SCALE GENOMIC DNA]</scope>
    <source>
        <strain evidence="17 18">SRT547</strain>
    </source>
</reference>
<protein>
    <recommendedName>
        <fullName evidence="3">histidine kinase</fullName>
        <ecNumber evidence="3">2.7.13.3</ecNumber>
    </recommendedName>
</protein>
<dbReference type="Pfam" id="PF00512">
    <property type="entry name" value="HisKA"/>
    <property type="match status" value="1"/>
</dbReference>
<name>A0A5S9ILV2_UABAM</name>
<dbReference type="EC" id="2.7.13.3" evidence="3"/>
<dbReference type="Gene3D" id="1.10.287.130">
    <property type="match status" value="1"/>
</dbReference>
<evidence type="ECO:0000256" key="11">
    <source>
        <dbReference type="ARBA" id="ARBA00022989"/>
    </source>
</evidence>
<dbReference type="FunFam" id="3.30.565.10:FF:000037">
    <property type="entry name" value="Hybrid sensor histidine kinase/response regulator"/>
    <property type="match status" value="1"/>
</dbReference>
<keyword evidence="7 14" id="KW-0812">Transmembrane</keyword>
<dbReference type="PROSITE" id="PS50109">
    <property type="entry name" value="HIS_KIN"/>
    <property type="match status" value="1"/>
</dbReference>
<evidence type="ECO:0000256" key="8">
    <source>
        <dbReference type="ARBA" id="ARBA00022741"/>
    </source>
</evidence>
<dbReference type="RefSeq" id="WP_151968101.1">
    <property type="nucleotide sequence ID" value="NZ_AP019860.1"/>
</dbReference>
<dbReference type="SUPFAM" id="SSF55874">
    <property type="entry name" value="ATPase domain of HSP90 chaperone/DNA topoisomerase II/histidine kinase"/>
    <property type="match status" value="1"/>
</dbReference>
<dbReference type="EMBL" id="AP019860">
    <property type="protein sequence ID" value="BBM83920.1"/>
    <property type="molecule type" value="Genomic_DNA"/>
</dbReference>
<dbReference type="CDD" id="cd06225">
    <property type="entry name" value="HAMP"/>
    <property type="match status" value="1"/>
</dbReference>
<dbReference type="GO" id="GO:0000155">
    <property type="term" value="F:phosphorelay sensor kinase activity"/>
    <property type="evidence" value="ECO:0007669"/>
    <property type="project" value="InterPro"/>
</dbReference>
<dbReference type="PANTHER" id="PTHR45528">
    <property type="entry name" value="SENSOR HISTIDINE KINASE CPXA"/>
    <property type="match status" value="1"/>
</dbReference>
<proteinExistence type="predicted"/>
<evidence type="ECO:0000256" key="12">
    <source>
        <dbReference type="ARBA" id="ARBA00023012"/>
    </source>
</evidence>
<comment type="catalytic activity">
    <reaction evidence="1">
        <text>ATP + protein L-histidine = ADP + protein N-phospho-L-histidine.</text>
        <dbReference type="EC" id="2.7.13.3"/>
    </reaction>
</comment>
<dbReference type="InterPro" id="IPR004358">
    <property type="entry name" value="Sig_transdc_His_kin-like_C"/>
</dbReference>
<dbReference type="Gene3D" id="3.30.565.10">
    <property type="entry name" value="Histidine kinase-like ATPase, C-terminal domain"/>
    <property type="match status" value="1"/>
</dbReference>
<feature type="domain" description="HAMP" evidence="16">
    <location>
        <begin position="188"/>
        <end position="241"/>
    </location>
</feature>
<keyword evidence="13 14" id="KW-0472">Membrane</keyword>
<dbReference type="Proteomes" id="UP000326354">
    <property type="component" value="Chromosome"/>
</dbReference>
<evidence type="ECO:0000256" key="1">
    <source>
        <dbReference type="ARBA" id="ARBA00000085"/>
    </source>
</evidence>
<evidence type="ECO:0000259" key="15">
    <source>
        <dbReference type="PROSITE" id="PS50109"/>
    </source>
</evidence>
<feature type="transmembrane region" description="Helical" evidence="14">
    <location>
        <begin position="12"/>
        <end position="38"/>
    </location>
</feature>
<evidence type="ECO:0000256" key="13">
    <source>
        <dbReference type="ARBA" id="ARBA00023136"/>
    </source>
</evidence>
<dbReference type="GO" id="GO:0005524">
    <property type="term" value="F:ATP binding"/>
    <property type="evidence" value="ECO:0007669"/>
    <property type="project" value="UniProtKB-KW"/>
</dbReference>
<evidence type="ECO:0000256" key="5">
    <source>
        <dbReference type="ARBA" id="ARBA00022553"/>
    </source>
</evidence>
<evidence type="ECO:0000256" key="10">
    <source>
        <dbReference type="ARBA" id="ARBA00022840"/>
    </source>
</evidence>
<sequence>MLSKSRLFHSIAFRSTILYTIIFGVFLCGAFASIYFFVADYIANIEDQWLIQEAKQIHEMSKDPQSLPKTLAKMKEGTKALGAYQVFYCLKDANNKIIASTDQSIWKEVLTSTYQDMGSGFFIETLLIAQGQHPLRIIYFPYKDGRILHVVYSLRNSTAFLNRLLRSFIYIFPGLLIVFYILGFIMMRNTLKPIRDMTQSAHKIAIDNLNQKIPVKNPKDELGMLAITLNKMLSRIDSLVNNIKEMCDNLAHDIRTPITRIQGASEVALMQKRSSEEYCEVLYDCVSESKRLLHWLNTLLDISEAEAKISIHREKFIINDLIDEVVEMFEPIAQHKNIELSYESVDEKICIFGDIKKLRRAIVNLVDNAIKYTSTGKVTVGITKEEARVGLFIKDTGMGIPNKDLRLIFNRFYRSDTSRSMSGSGLGLALVKAIVHAHRGKILVQSKVNHGSVFKILLSA</sequence>
<evidence type="ECO:0000256" key="2">
    <source>
        <dbReference type="ARBA" id="ARBA00004651"/>
    </source>
</evidence>
<comment type="subcellular location">
    <subcellularLocation>
        <location evidence="2">Cell membrane</location>
        <topology evidence="2">Multi-pass membrane protein</topology>
    </subcellularLocation>
</comment>
<evidence type="ECO:0000256" key="6">
    <source>
        <dbReference type="ARBA" id="ARBA00022679"/>
    </source>
</evidence>
<evidence type="ECO:0000259" key="16">
    <source>
        <dbReference type="PROSITE" id="PS50885"/>
    </source>
</evidence>
<dbReference type="PRINTS" id="PR00344">
    <property type="entry name" value="BCTRLSENSOR"/>
</dbReference>
<gene>
    <name evidence="17" type="ORF">UABAM_02275</name>
</gene>
<dbReference type="InterPro" id="IPR036097">
    <property type="entry name" value="HisK_dim/P_sf"/>
</dbReference>
<dbReference type="InterPro" id="IPR050398">
    <property type="entry name" value="HssS/ArlS-like"/>
</dbReference>
<dbReference type="SUPFAM" id="SSF47384">
    <property type="entry name" value="Homodimeric domain of signal transducing histidine kinase"/>
    <property type="match status" value="1"/>
</dbReference>
<evidence type="ECO:0000256" key="14">
    <source>
        <dbReference type="SAM" id="Phobius"/>
    </source>
</evidence>
<dbReference type="SMART" id="SM00388">
    <property type="entry name" value="HisKA"/>
    <property type="match status" value="1"/>
</dbReference>
<dbReference type="SMART" id="SM00304">
    <property type="entry name" value="HAMP"/>
    <property type="match status" value="1"/>
</dbReference>
<dbReference type="AlphaFoldDB" id="A0A5S9ILV2"/>
<keyword evidence="4" id="KW-1003">Cell membrane</keyword>
<dbReference type="InterPro" id="IPR036890">
    <property type="entry name" value="HATPase_C_sf"/>
</dbReference>
<dbReference type="PROSITE" id="PS50885">
    <property type="entry name" value="HAMP"/>
    <property type="match status" value="1"/>
</dbReference>
<keyword evidence="10" id="KW-0067">ATP-binding</keyword>
<feature type="domain" description="Histidine kinase" evidence="15">
    <location>
        <begin position="249"/>
        <end position="460"/>
    </location>
</feature>
<organism evidence="17 18">
    <name type="scientific">Uabimicrobium amorphum</name>
    <dbReference type="NCBI Taxonomy" id="2596890"/>
    <lineage>
        <taxon>Bacteria</taxon>
        <taxon>Pseudomonadati</taxon>
        <taxon>Planctomycetota</taxon>
        <taxon>Candidatus Uabimicrobiia</taxon>
        <taxon>Candidatus Uabimicrobiales</taxon>
        <taxon>Candidatus Uabimicrobiaceae</taxon>
        <taxon>Candidatus Uabimicrobium</taxon>
    </lineage>
</organism>
<evidence type="ECO:0000256" key="4">
    <source>
        <dbReference type="ARBA" id="ARBA00022475"/>
    </source>
</evidence>
<dbReference type="PANTHER" id="PTHR45528:SF1">
    <property type="entry name" value="SENSOR HISTIDINE KINASE CPXA"/>
    <property type="match status" value="1"/>
</dbReference>
<keyword evidence="6" id="KW-0808">Transferase</keyword>
<dbReference type="CDD" id="cd00082">
    <property type="entry name" value="HisKA"/>
    <property type="match status" value="1"/>
</dbReference>
<dbReference type="Gene3D" id="6.10.340.10">
    <property type="match status" value="1"/>
</dbReference>
<dbReference type="Pfam" id="PF00672">
    <property type="entry name" value="HAMP"/>
    <property type="match status" value="1"/>
</dbReference>
<dbReference type="InterPro" id="IPR003661">
    <property type="entry name" value="HisK_dim/P_dom"/>
</dbReference>
<keyword evidence="12" id="KW-0902">Two-component regulatory system</keyword>
<evidence type="ECO:0000313" key="18">
    <source>
        <dbReference type="Proteomes" id="UP000326354"/>
    </source>
</evidence>
<evidence type="ECO:0000313" key="17">
    <source>
        <dbReference type="EMBL" id="BBM83920.1"/>
    </source>
</evidence>
<evidence type="ECO:0000256" key="7">
    <source>
        <dbReference type="ARBA" id="ARBA00022692"/>
    </source>
</evidence>
<dbReference type="SUPFAM" id="SSF158472">
    <property type="entry name" value="HAMP domain-like"/>
    <property type="match status" value="1"/>
</dbReference>
<keyword evidence="9 17" id="KW-0418">Kinase</keyword>
<evidence type="ECO:0000256" key="9">
    <source>
        <dbReference type="ARBA" id="ARBA00022777"/>
    </source>
</evidence>
<keyword evidence="18" id="KW-1185">Reference proteome</keyword>
<dbReference type="GO" id="GO:0005886">
    <property type="term" value="C:plasma membrane"/>
    <property type="evidence" value="ECO:0007669"/>
    <property type="project" value="UniProtKB-SubCell"/>
</dbReference>
<dbReference type="InterPro" id="IPR003660">
    <property type="entry name" value="HAMP_dom"/>
</dbReference>
<keyword evidence="5" id="KW-0597">Phosphoprotein</keyword>
<feature type="transmembrane region" description="Helical" evidence="14">
    <location>
        <begin position="168"/>
        <end position="187"/>
    </location>
</feature>
<keyword evidence="11 14" id="KW-1133">Transmembrane helix</keyword>
<keyword evidence="8" id="KW-0547">Nucleotide-binding</keyword>
<dbReference type="OrthoDB" id="9786919at2"/>
<dbReference type="Pfam" id="PF02518">
    <property type="entry name" value="HATPase_c"/>
    <property type="match status" value="1"/>
</dbReference>
<dbReference type="KEGG" id="uam:UABAM_02275"/>
<evidence type="ECO:0000256" key="3">
    <source>
        <dbReference type="ARBA" id="ARBA00012438"/>
    </source>
</evidence>
<dbReference type="InterPro" id="IPR005467">
    <property type="entry name" value="His_kinase_dom"/>
</dbReference>
<accession>A0A5S9ILV2</accession>